<keyword evidence="2" id="KW-0812">Transmembrane</keyword>
<keyword evidence="2" id="KW-0472">Membrane</keyword>
<feature type="compositionally biased region" description="Basic and acidic residues" evidence="1">
    <location>
        <begin position="161"/>
        <end position="174"/>
    </location>
</feature>
<keyword evidence="2" id="KW-1133">Transmembrane helix</keyword>
<gene>
    <name evidence="3" type="ORF">OS493_037377</name>
</gene>
<feature type="region of interest" description="Disordered" evidence="1">
    <location>
        <begin position="150"/>
        <end position="174"/>
    </location>
</feature>
<sequence>MKKPKAKRDRKALGHFCILWRHYCCLLPVCIALVHVEFRIQRTSSAAFAPHDNFLIRLEEKSSRKVQKNFKRWTVWKKDETDFERRKRSRGKAASRQKRSASSVNFTAQRSPRMYNRLVRARAAPNWRTTDLTLKITHPQPPPTVLCRAGPKGTQAAEAVVEDRGDLDPRDLRVSTAPWDHEDRWDYREIR</sequence>
<name>A0A9W9Y759_9CNID</name>
<accession>A0A9W9Y759</accession>
<evidence type="ECO:0000256" key="1">
    <source>
        <dbReference type="SAM" id="MobiDB-lite"/>
    </source>
</evidence>
<reference evidence="3" key="1">
    <citation type="submission" date="2023-01" db="EMBL/GenBank/DDBJ databases">
        <title>Genome assembly of the deep-sea coral Lophelia pertusa.</title>
        <authorList>
            <person name="Herrera S."/>
            <person name="Cordes E."/>
        </authorList>
    </citation>
    <scope>NUCLEOTIDE SEQUENCE</scope>
    <source>
        <strain evidence="3">USNM1676648</strain>
        <tissue evidence="3">Polyp</tissue>
    </source>
</reference>
<feature type="non-terminal residue" evidence="3">
    <location>
        <position position="191"/>
    </location>
</feature>
<evidence type="ECO:0000313" key="4">
    <source>
        <dbReference type="Proteomes" id="UP001163046"/>
    </source>
</evidence>
<feature type="transmembrane region" description="Helical" evidence="2">
    <location>
        <begin position="12"/>
        <end position="34"/>
    </location>
</feature>
<evidence type="ECO:0000256" key="2">
    <source>
        <dbReference type="SAM" id="Phobius"/>
    </source>
</evidence>
<comment type="caution">
    <text evidence="3">The sequence shown here is derived from an EMBL/GenBank/DDBJ whole genome shotgun (WGS) entry which is preliminary data.</text>
</comment>
<feature type="compositionally biased region" description="Basic residues" evidence="1">
    <location>
        <begin position="86"/>
        <end position="99"/>
    </location>
</feature>
<keyword evidence="4" id="KW-1185">Reference proteome</keyword>
<feature type="region of interest" description="Disordered" evidence="1">
    <location>
        <begin position="84"/>
        <end position="106"/>
    </location>
</feature>
<dbReference type="AlphaFoldDB" id="A0A9W9Y759"/>
<proteinExistence type="predicted"/>
<dbReference type="Proteomes" id="UP001163046">
    <property type="component" value="Unassembled WGS sequence"/>
</dbReference>
<dbReference type="EMBL" id="MU827847">
    <property type="protein sequence ID" value="KAJ7318670.1"/>
    <property type="molecule type" value="Genomic_DNA"/>
</dbReference>
<protein>
    <submittedName>
        <fullName evidence="3">Uncharacterized protein</fullName>
    </submittedName>
</protein>
<evidence type="ECO:0000313" key="3">
    <source>
        <dbReference type="EMBL" id="KAJ7318670.1"/>
    </source>
</evidence>
<organism evidence="3 4">
    <name type="scientific">Desmophyllum pertusum</name>
    <dbReference type="NCBI Taxonomy" id="174260"/>
    <lineage>
        <taxon>Eukaryota</taxon>
        <taxon>Metazoa</taxon>
        <taxon>Cnidaria</taxon>
        <taxon>Anthozoa</taxon>
        <taxon>Hexacorallia</taxon>
        <taxon>Scleractinia</taxon>
        <taxon>Caryophylliina</taxon>
        <taxon>Caryophylliidae</taxon>
        <taxon>Desmophyllum</taxon>
    </lineage>
</organism>